<proteinExistence type="predicted"/>
<evidence type="ECO:0000313" key="3">
    <source>
        <dbReference type="Proteomes" id="UP001270362"/>
    </source>
</evidence>
<gene>
    <name evidence="2" type="ORF">B0T22DRAFT_441763</name>
</gene>
<keyword evidence="3" id="KW-1185">Reference proteome</keyword>
<evidence type="ECO:0000313" key="2">
    <source>
        <dbReference type="EMBL" id="KAK3690363.1"/>
    </source>
</evidence>
<accession>A0AAE1CE29</accession>
<reference evidence="2" key="1">
    <citation type="journal article" date="2023" name="Mol. Phylogenet. Evol.">
        <title>Genome-scale phylogeny and comparative genomics of the fungal order Sordariales.</title>
        <authorList>
            <person name="Hensen N."/>
            <person name="Bonometti L."/>
            <person name="Westerberg I."/>
            <person name="Brannstrom I.O."/>
            <person name="Guillou S."/>
            <person name="Cros-Aarteil S."/>
            <person name="Calhoun S."/>
            <person name="Haridas S."/>
            <person name="Kuo A."/>
            <person name="Mondo S."/>
            <person name="Pangilinan J."/>
            <person name="Riley R."/>
            <person name="LaButti K."/>
            <person name="Andreopoulos B."/>
            <person name="Lipzen A."/>
            <person name="Chen C."/>
            <person name="Yan M."/>
            <person name="Daum C."/>
            <person name="Ng V."/>
            <person name="Clum A."/>
            <person name="Steindorff A."/>
            <person name="Ohm R.A."/>
            <person name="Martin F."/>
            <person name="Silar P."/>
            <person name="Natvig D.O."/>
            <person name="Lalanne C."/>
            <person name="Gautier V."/>
            <person name="Ament-Velasquez S.L."/>
            <person name="Kruys A."/>
            <person name="Hutchinson M.I."/>
            <person name="Powell A.J."/>
            <person name="Barry K."/>
            <person name="Miller A.N."/>
            <person name="Grigoriev I.V."/>
            <person name="Debuchy R."/>
            <person name="Gladieux P."/>
            <person name="Hiltunen Thoren M."/>
            <person name="Johannesson H."/>
        </authorList>
    </citation>
    <scope>NUCLEOTIDE SEQUENCE</scope>
    <source>
        <strain evidence="2">CBS 314.62</strain>
    </source>
</reference>
<dbReference type="AlphaFoldDB" id="A0AAE1CE29"/>
<evidence type="ECO:0000256" key="1">
    <source>
        <dbReference type="SAM" id="MobiDB-lite"/>
    </source>
</evidence>
<comment type="caution">
    <text evidence="2">The sequence shown here is derived from an EMBL/GenBank/DDBJ whole genome shotgun (WGS) entry which is preliminary data.</text>
</comment>
<name>A0AAE1CE29_9PEZI</name>
<organism evidence="2 3">
    <name type="scientific">Podospora appendiculata</name>
    <dbReference type="NCBI Taxonomy" id="314037"/>
    <lineage>
        <taxon>Eukaryota</taxon>
        <taxon>Fungi</taxon>
        <taxon>Dikarya</taxon>
        <taxon>Ascomycota</taxon>
        <taxon>Pezizomycotina</taxon>
        <taxon>Sordariomycetes</taxon>
        <taxon>Sordariomycetidae</taxon>
        <taxon>Sordariales</taxon>
        <taxon>Podosporaceae</taxon>
        <taxon>Podospora</taxon>
    </lineage>
</organism>
<reference evidence="2" key="2">
    <citation type="submission" date="2023-06" db="EMBL/GenBank/DDBJ databases">
        <authorList>
            <consortium name="Lawrence Berkeley National Laboratory"/>
            <person name="Haridas S."/>
            <person name="Hensen N."/>
            <person name="Bonometti L."/>
            <person name="Westerberg I."/>
            <person name="Brannstrom I.O."/>
            <person name="Guillou S."/>
            <person name="Cros-Aarteil S."/>
            <person name="Calhoun S."/>
            <person name="Kuo A."/>
            <person name="Mondo S."/>
            <person name="Pangilinan J."/>
            <person name="Riley R."/>
            <person name="Labutti K."/>
            <person name="Andreopoulos B."/>
            <person name="Lipzen A."/>
            <person name="Chen C."/>
            <person name="Yanf M."/>
            <person name="Daum C."/>
            <person name="Ng V."/>
            <person name="Clum A."/>
            <person name="Steindorff A."/>
            <person name="Ohm R."/>
            <person name="Martin F."/>
            <person name="Silar P."/>
            <person name="Natvig D."/>
            <person name="Lalanne C."/>
            <person name="Gautier V."/>
            <person name="Ament-Velasquez S.L."/>
            <person name="Kruys A."/>
            <person name="Hutchinson M.I."/>
            <person name="Powell A.J."/>
            <person name="Barry K."/>
            <person name="Miller A.N."/>
            <person name="Grigoriev I.V."/>
            <person name="Debuchy R."/>
            <person name="Gladieux P."/>
            <person name="Thoren M.H."/>
            <person name="Johannesson H."/>
        </authorList>
    </citation>
    <scope>NUCLEOTIDE SEQUENCE</scope>
    <source>
        <strain evidence="2">CBS 314.62</strain>
    </source>
</reference>
<sequence>MADHAGPSSSDAVTVQIFSSSLTTLKGVSGVRINTRIGDLFDKILHIILEKSDSILAVGSLNPVLEFRFVPARRTGVSKFWRHPKAISLCKVPMRTGESFLLVGRERGRIDPMYTNIFNTIKASFIASKPPLKRSLPKVNVPIQPALQVLHHTPPEEDMSIATSAAQEHPADGNVMHPEVVIAQAPPSPAEIPSLEVSEEPPAEDDIEPAYVEFIFRLPRPGHGPREGFPGRRITSRPGEQRTGFLSSPHNEPPAPPQSED</sequence>
<protein>
    <submittedName>
        <fullName evidence="2">Uncharacterized protein</fullName>
    </submittedName>
</protein>
<dbReference type="Proteomes" id="UP001270362">
    <property type="component" value="Unassembled WGS sequence"/>
</dbReference>
<dbReference type="EMBL" id="JAULSO010000002">
    <property type="protein sequence ID" value="KAK3690363.1"/>
    <property type="molecule type" value="Genomic_DNA"/>
</dbReference>
<feature type="region of interest" description="Disordered" evidence="1">
    <location>
        <begin position="218"/>
        <end position="261"/>
    </location>
</feature>
<feature type="compositionally biased region" description="Pro residues" evidence="1">
    <location>
        <begin position="251"/>
        <end position="261"/>
    </location>
</feature>